<gene>
    <name evidence="1" type="ORF">mMyoMyo1_008316</name>
</gene>
<evidence type="ECO:0000313" key="2">
    <source>
        <dbReference type="Proteomes" id="UP000527355"/>
    </source>
</evidence>
<evidence type="ECO:0000313" key="1">
    <source>
        <dbReference type="EMBL" id="KAF6324862.1"/>
    </source>
</evidence>
<protein>
    <submittedName>
        <fullName evidence="1">Uncharacterized protein</fullName>
    </submittedName>
</protein>
<sequence>MDQRVQGSIPVKGTYLGCRLLPGPGPGGPDPGRSLCRKQPIYVFLSHPYFSLSLSLPLPLKINGNISSGENLKRKAMCDIRHNLITAVLVSHSHKAGECAGPIHQEAGILGDILEFCLYRYTLSNILSNIKE</sequence>
<proteinExistence type="predicted"/>
<dbReference type="Proteomes" id="UP000527355">
    <property type="component" value="Unassembled WGS sequence"/>
</dbReference>
<keyword evidence="2" id="KW-1185">Reference proteome</keyword>
<dbReference type="EMBL" id="JABWUV010000010">
    <property type="protein sequence ID" value="KAF6324862.1"/>
    <property type="molecule type" value="Genomic_DNA"/>
</dbReference>
<comment type="caution">
    <text evidence="1">The sequence shown here is derived from an EMBL/GenBank/DDBJ whole genome shotgun (WGS) entry which is preliminary data.</text>
</comment>
<accession>A0A7J7VI75</accession>
<organism evidence="1 2">
    <name type="scientific">Myotis myotis</name>
    <name type="common">Greater mouse-eared bat</name>
    <name type="synonym">Vespertilio myotis</name>
    <dbReference type="NCBI Taxonomy" id="51298"/>
    <lineage>
        <taxon>Eukaryota</taxon>
        <taxon>Metazoa</taxon>
        <taxon>Chordata</taxon>
        <taxon>Craniata</taxon>
        <taxon>Vertebrata</taxon>
        <taxon>Euteleostomi</taxon>
        <taxon>Mammalia</taxon>
        <taxon>Eutheria</taxon>
        <taxon>Laurasiatheria</taxon>
        <taxon>Chiroptera</taxon>
        <taxon>Yangochiroptera</taxon>
        <taxon>Vespertilionidae</taxon>
        <taxon>Myotis</taxon>
    </lineage>
</organism>
<name>A0A7J7VI75_MYOMY</name>
<reference evidence="1 2" key="1">
    <citation type="journal article" date="2020" name="Nature">
        <title>Six reference-quality genomes reveal evolution of bat adaptations.</title>
        <authorList>
            <person name="Jebb D."/>
            <person name="Huang Z."/>
            <person name="Pippel M."/>
            <person name="Hughes G.M."/>
            <person name="Lavrichenko K."/>
            <person name="Devanna P."/>
            <person name="Winkler S."/>
            <person name="Jermiin L.S."/>
            <person name="Skirmuntt E.C."/>
            <person name="Katzourakis A."/>
            <person name="Burkitt-Gray L."/>
            <person name="Ray D.A."/>
            <person name="Sullivan K.A.M."/>
            <person name="Roscito J.G."/>
            <person name="Kirilenko B.M."/>
            <person name="Davalos L.M."/>
            <person name="Corthals A.P."/>
            <person name="Power M.L."/>
            <person name="Jones G."/>
            <person name="Ransome R.D."/>
            <person name="Dechmann D.K.N."/>
            <person name="Locatelli A.G."/>
            <person name="Puechmaille S.J."/>
            <person name="Fedrigo O."/>
            <person name="Jarvis E.D."/>
            <person name="Hiller M."/>
            <person name="Vernes S.C."/>
            <person name="Myers E.W."/>
            <person name="Teeling E.C."/>
        </authorList>
    </citation>
    <scope>NUCLEOTIDE SEQUENCE [LARGE SCALE GENOMIC DNA]</scope>
    <source>
        <strain evidence="1">MMyoMyo1</strain>
        <tissue evidence="1">Flight muscle</tissue>
    </source>
</reference>
<dbReference type="AlphaFoldDB" id="A0A7J7VI75"/>